<organism evidence="3 4">
    <name type="scientific">Legionella pneumophila subsp. pneumophila</name>
    <dbReference type="NCBI Taxonomy" id="91891"/>
    <lineage>
        <taxon>Bacteria</taxon>
        <taxon>Pseudomonadati</taxon>
        <taxon>Pseudomonadota</taxon>
        <taxon>Gammaproteobacteria</taxon>
        <taxon>Legionellales</taxon>
        <taxon>Legionellaceae</taxon>
        <taxon>Legionella</taxon>
    </lineage>
</organism>
<dbReference type="KEGG" id="lpo:LPO_2201"/>
<sequence>MVYYINLKEQPLPQDKEILTQLIKQYLLSGSSQSALFANHPYALNDEDGNEIKFLLSHDVFKNQRQDGITEFLILNGPKIGSGTKGMAIQSNLAMYLWDEELVVFPKENVLKVLYQNFSNVEKLIEQESFHYSILSGNSNAELINLQGSDRLPESLGFFMQKEEGCVLEKLLEDLDLLQKLTFSDKMELAISFLTELENLHNKGFVHGDLTFKNILYNEESNQLKIIDAGEITVADERLLSQDILIARDMVSLLFTTDEANQFKASSYWSDEPTIRQIVNPNLVEAKLNRILNSKYSCISEFKSAIEWNYNEYLSQLNPLLQRNELSKVEREASNLQAYKDQMDKQQLLGEIQGCKKPYWAMKGSLLYADQYRLKVFFDYLDTIGSAFKNDKINEKSARAAYDFLTAQINKLFEDHEKNSQLSFKSFSEDVQQFLNHVNTFLIKYPPASSNSIASIIQLLKQLDNQASFEPEQSLKTFSSYKEVMIQKLLEPFETLVAEMTSAPDTVSDFIEKQSDTKRRLQEMKSSANQDKQPIFTPSLMRGPS</sequence>
<reference evidence="3 4" key="1">
    <citation type="submission" date="2011-07" db="EMBL/GenBank/DDBJ databases">
        <authorList>
            <person name="Genoscope - CEA"/>
        </authorList>
    </citation>
    <scope>NUCLEOTIDE SEQUENCE [LARGE SCALE GENOMIC DNA]</scope>
    <source>
        <strain evidence="4">lorraine</strain>
    </source>
</reference>
<keyword evidence="3" id="KW-0808">Transferase</keyword>
<evidence type="ECO:0000313" key="4">
    <source>
        <dbReference type="Proteomes" id="UP000010102"/>
    </source>
</evidence>
<evidence type="ECO:0000313" key="3">
    <source>
        <dbReference type="EMBL" id="CCD06190.1"/>
    </source>
</evidence>
<dbReference type="SUPFAM" id="SSF56112">
    <property type="entry name" value="Protein kinase-like (PK-like)"/>
    <property type="match status" value="1"/>
</dbReference>
<feature type="region of interest" description="Disordered" evidence="1">
    <location>
        <begin position="515"/>
        <end position="545"/>
    </location>
</feature>
<feature type="domain" description="Protein kinase" evidence="2">
    <location>
        <begin position="74"/>
        <end position="405"/>
    </location>
</feature>
<gene>
    <name evidence="3" type="ORF">LPO_2201</name>
</gene>
<dbReference type="AlphaFoldDB" id="A0AAV2UXS8"/>
<dbReference type="InterPro" id="IPR008266">
    <property type="entry name" value="Tyr_kinase_AS"/>
</dbReference>
<dbReference type="Proteomes" id="UP000010102">
    <property type="component" value="Chromosome"/>
</dbReference>
<dbReference type="PROSITE" id="PS00109">
    <property type="entry name" value="PROTEIN_KINASE_TYR"/>
    <property type="match status" value="1"/>
</dbReference>
<dbReference type="Gene3D" id="1.10.510.10">
    <property type="entry name" value="Transferase(Phosphotransferase) domain 1"/>
    <property type="match status" value="1"/>
</dbReference>
<name>A0AAV2UXS8_LEGPN</name>
<evidence type="ECO:0000259" key="2">
    <source>
        <dbReference type="PROSITE" id="PS50011"/>
    </source>
</evidence>
<accession>A0AAV2UXS8</accession>
<dbReference type="GO" id="GO:0004672">
    <property type="term" value="F:protein kinase activity"/>
    <property type="evidence" value="ECO:0007669"/>
    <property type="project" value="InterPro"/>
</dbReference>
<dbReference type="InterPro" id="IPR001245">
    <property type="entry name" value="Ser-Thr/Tyr_kinase_cat_dom"/>
</dbReference>
<evidence type="ECO:0000256" key="1">
    <source>
        <dbReference type="SAM" id="MobiDB-lite"/>
    </source>
</evidence>
<dbReference type="PROSITE" id="PS50011">
    <property type="entry name" value="PROTEIN_KINASE_DOM"/>
    <property type="match status" value="1"/>
</dbReference>
<dbReference type="EMBL" id="FQ958210">
    <property type="protein sequence ID" value="CCD06190.1"/>
    <property type="molecule type" value="Genomic_DNA"/>
</dbReference>
<dbReference type="InterPro" id="IPR000719">
    <property type="entry name" value="Prot_kinase_dom"/>
</dbReference>
<dbReference type="GO" id="GO:0005524">
    <property type="term" value="F:ATP binding"/>
    <property type="evidence" value="ECO:0007669"/>
    <property type="project" value="InterPro"/>
</dbReference>
<dbReference type="Pfam" id="PF07714">
    <property type="entry name" value="PK_Tyr_Ser-Thr"/>
    <property type="match status" value="1"/>
</dbReference>
<dbReference type="RefSeq" id="WP_014842126.1">
    <property type="nucleotide sequence ID" value="NC_018139.1"/>
</dbReference>
<keyword evidence="3" id="KW-0418">Kinase</keyword>
<dbReference type="InterPro" id="IPR011009">
    <property type="entry name" value="Kinase-like_dom_sf"/>
</dbReference>
<proteinExistence type="predicted"/>
<protein>
    <submittedName>
        <fullName evidence="3">Protein kinase-like Substrate of the Dot/Icm system</fullName>
    </submittedName>
</protein>